<feature type="compositionally biased region" description="Polar residues" evidence="2">
    <location>
        <begin position="357"/>
        <end position="375"/>
    </location>
</feature>
<dbReference type="EMBL" id="KV784359">
    <property type="protein sequence ID" value="OEU15956.1"/>
    <property type="molecule type" value="Genomic_DNA"/>
</dbReference>
<dbReference type="GO" id="GO:0008237">
    <property type="term" value="F:metallopeptidase activity"/>
    <property type="evidence" value="ECO:0007669"/>
    <property type="project" value="InterPro"/>
</dbReference>
<feature type="region of interest" description="Disordered" evidence="2">
    <location>
        <begin position="697"/>
        <end position="737"/>
    </location>
</feature>
<evidence type="ECO:0000313" key="4">
    <source>
        <dbReference type="Proteomes" id="UP000095751"/>
    </source>
</evidence>
<keyword evidence="4" id="KW-1185">Reference proteome</keyword>
<feature type="compositionally biased region" description="Basic and acidic residues" evidence="2">
    <location>
        <begin position="1"/>
        <end position="17"/>
    </location>
</feature>
<feature type="region of interest" description="Disordered" evidence="2">
    <location>
        <begin position="344"/>
        <end position="392"/>
    </location>
</feature>
<feature type="compositionally biased region" description="Low complexity" evidence="2">
    <location>
        <begin position="208"/>
        <end position="217"/>
    </location>
</feature>
<organism evidence="3 4">
    <name type="scientific">Fragilariopsis cylindrus CCMP1102</name>
    <dbReference type="NCBI Taxonomy" id="635003"/>
    <lineage>
        <taxon>Eukaryota</taxon>
        <taxon>Sar</taxon>
        <taxon>Stramenopiles</taxon>
        <taxon>Ochrophyta</taxon>
        <taxon>Bacillariophyta</taxon>
        <taxon>Bacillariophyceae</taxon>
        <taxon>Bacillariophycidae</taxon>
        <taxon>Bacillariales</taxon>
        <taxon>Bacillariaceae</taxon>
        <taxon>Fragilariopsis</taxon>
    </lineage>
</organism>
<feature type="region of interest" description="Disordered" evidence="2">
    <location>
        <begin position="80"/>
        <end position="224"/>
    </location>
</feature>
<accession>A0A1E7FCU6</accession>
<keyword evidence="1" id="KW-0175">Coiled coil</keyword>
<feature type="compositionally biased region" description="Acidic residues" evidence="2">
    <location>
        <begin position="167"/>
        <end position="183"/>
    </location>
</feature>
<feature type="region of interest" description="Disordered" evidence="2">
    <location>
        <begin position="488"/>
        <end position="564"/>
    </location>
</feature>
<dbReference type="SUPFAM" id="SSF55486">
    <property type="entry name" value="Metalloproteases ('zincins'), catalytic domain"/>
    <property type="match status" value="1"/>
</dbReference>
<feature type="coiled-coil region" evidence="1">
    <location>
        <begin position="280"/>
        <end position="307"/>
    </location>
</feature>
<feature type="compositionally biased region" description="Polar residues" evidence="2">
    <location>
        <begin position="943"/>
        <end position="959"/>
    </location>
</feature>
<protein>
    <submittedName>
        <fullName evidence="3">Uncharacterized protein</fullName>
    </submittedName>
</protein>
<dbReference type="AlphaFoldDB" id="A0A1E7FCU6"/>
<dbReference type="KEGG" id="fcy:FRACYDRAFT_240653"/>
<name>A0A1E7FCU6_9STRA</name>
<dbReference type="Gene3D" id="3.40.390.10">
    <property type="entry name" value="Collagenase (Catalytic Domain)"/>
    <property type="match status" value="1"/>
</dbReference>
<feature type="compositionally biased region" description="Basic and acidic residues" evidence="2">
    <location>
        <begin position="87"/>
        <end position="96"/>
    </location>
</feature>
<sequence length="1181" mass="130298">MTTITSKEDDVYEKENIGIRSSVSGKALTDDDSNDTSNDLRRNIPPVKISPDDLVISGINDNSQARSPVDRAMLKIAVGTASPSSLKESKKSREQQHGITGPLSPTVHLNLANLANNGRKKKKNQAAWSNKNNPVRRSKQEREEQQQELLVGTIYPHSILLRTSNPSEEEDNNKDIDDDDDVDENKTDKKDTLYSNTSQNLDDDEIGTTTTTTDTTTNIDADVRAEEEDKNQDIHNILNHSKHLVGFLGGTLRAALNQNRLLKAPPPKSSTAEKSSSSEVDTIVVKVVEVEQDINELEEQRVEDEVDDLASGIDSIEESGSSVEQKGSIVQLAMGGFALKSLFSSSQRSERKEETSTTKGSNQVAGTNNRSTIKDTSTTPIEPPTSEGNDIDINDLKFSLEVKVEMSRKEERVERFKEMIQVDSIEKEEGQTETDLNDEQSHTLKDVDDDDDYDKQPTSQAQKYWETLLAPTEQLKVDNVEKRVEEEFQASVQEEEEVDVSKLTTSTPERQERKTNMSEDVVEVDVSSPQSTVSIPEDYSPRDRNSERDESSKGKTIVDDKENSPGSLLYNMISNTIANETPVIDRSFRGIEYNAISDSSPAGSDFHNMLSSATAAQTPLLGMTTPDHIACIVGYSPAVSNFNSMLEAATAGETPNVVTEAKMVPNSPDDTAYMIAEKYSSKEASSLSFINTSSEILGDTPVKSNRTDAGSSEIFRSPAPSQQDSAAKSTSSLLSNCDESEDGSIYTTLSHQLSIQSNTPRSRRVMEWLGPNPSNTELWPAPSMATKVKSSETPERQLPAYNHSTNLMWGRQQQRVLSHQIKSKSTKLSDWWVPQLNHLGCNTSPTSLPSMLGSASASVNEVSDLESPNIYMAPLNFKFSDEESTIQSQSIQSIYEASDIHSIPGNETLLMIASPQSLMTVATPTVGYPTDEEYSVEKGKPTSKPTAVSTLKPTSKPSFSTEQLHQLTWNRIVNGEDVWRPSEEEIVRTPLWYFAADDKIQGIQLEVLDASRDDRFLTQLRTAVDDYASSKAVSSLQLTKIPHEVLCPPPEIGQIKVCSGDFGNTDWIGSTILFMRNDFIVAALIRVNENPVSSPAGDALFQYALCHQLGHALGLSHNTAGLDSLSCMQDFGENVIIDGNIIRTNDKLEHPNNEDLEKLETLYGPANTRRLRGQQDPTFIF</sequence>
<dbReference type="Proteomes" id="UP000095751">
    <property type="component" value="Unassembled WGS sequence"/>
</dbReference>
<proteinExistence type="predicted"/>
<dbReference type="InterPro" id="IPR024079">
    <property type="entry name" value="MetalloPept_cat_dom_sf"/>
</dbReference>
<evidence type="ECO:0000256" key="1">
    <source>
        <dbReference type="SAM" id="Coils"/>
    </source>
</evidence>
<feature type="region of interest" description="Disordered" evidence="2">
    <location>
        <begin position="1"/>
        <end position="48"/>
    </location>
</feature>
<evidence type="ECO:0000256" key="2">
    <source>
        <dbReference type="SAM" id="MobiDB-lite"/>
    </source>
</evidence>
<feature type="region of interest" description="Disordered" evidence="2">
    <location>
        <begin position="932"/>
        <end position="959"/>
    </location>
</feature>
<feature type="compositionally biased region" description="Basic and acidic residues" evidence="2">
    <location>
        <begin position="539"/>
        <end position="563"/>
    </location>
</feature>
<gene>
    <name evidence="3" type="ORF">FRACYDRAFT_240653</name>
</gene>
<dbReference type="OrthoDB" id="54737at2759"/>
<feature type="compositionally biased region" description="Basic and acidic residues" evidence="2">
    <location>
        <begin position="421"/>
        <end position="430"/>
    </location>
</feature>
<feature type="compositionally biased region" description="Low complexity" evidence="2">
    <location>
        <begin position="376"/>
        <end position="387"/>
    </location>
</feature>
<reference evidence="3 4" key="1">
    <citation type="submission" date="2016-09" db="EMBL/GenBank/DDBJ databases">
        <title>Extensive genetic diversity and differential bi-allelic expression allows diatom success in the polar Southern Ocean.</title>
        <authorList>
            <consortium name="DOE Joint Genome Institute"/>
            <person name="Mock T."/>
            <person name="Otillar R.P."/>
            <person name="Strauss J."/>
            <person name="Dupont C."/>
            <person name="Frickenhaus S."/>
            <person name="Maumus F."/>
            <person name="Mcmullan M."/>
            <person name="Sanges R."/>
            <person name="Schmutz J."/>
            <person name="Toseland A."/>
            <person name="Valas R."/>
            <person name="Veluchamy A."/>
            <person name="Ward B.J."/>
            <person name="Allen A."/>
            <person name="Barry K."/>
            <person name="Falciatore A."/>
            <person name="Ferrante M."/>
            <person name="Fortunato A.E."/>
            <person name="Gloeckner G."/>
            <person name="Gruber A."/>
            <person name="Hipkin R."/>
            <person name="Janech M."/>
            <person name="Kroth P."/>
            <person name="Leese F."/>
            <person name="Lindquist E."/>
            <person name="Lyon B.R."/>
            <person name="Martin J."/>
            <person name="Mayer C."/>
            <person name="Parker M."/>
            <person name="Quesneville H."/>
            <person name="Raymond J."/>
            <person name="Uhlig C."/>
            <person name="Valentin K.U."/>
            <person name="Worden A.Z."/>
            <person name="Armbrust E.V."/>
            <person name="Bowler C."/>
            <person name="Green B."/>
            <person name="Moulton V."/>
            <person name="Van Oosterhout C."/>
            <person name="Grigoriev I."/>
        </authorList>
    </citation>
    <scope>NUCLEOTIDE SEQUENCE [LARGE SCALE GENOMIC DNA]</scope>
    <source>
        <strain evidence="3 4">CCMP1102</strain>
    </source>
</reference>
<feature type="region of interest" description="Disordered" evidence="2">
    <location>
        <begin position="421"/>
        <end position="462"/>
    </location>
</feature>
<feature type="compositionally biased region" description="Polar residues" evidence="2">
    <location>
        <begin position="719"/>
        <end position="737"/>
    </location>
</feature>
<evidence type="ECO:0000313" key="3">
    <source>
        <dbReference type="EMBL" id="OEU15956.1"/>
    </source>
</evidence>
<dbReference type="InParanoid" id="A0A1E7FCU6"/>